<evidence type="ECO:0000313" key="1">
    <source>
        <dbReference type="EMBL" id="CAG8796744.1"/>
    </source>
</evidence>
<feature type="non-terminal residue" evidence="1">
    <location>
        <position position="60"/>
    </location>
</feature>
<evidence type="ECO:0000313" key="2">
    <source>
        <dbReference type="Proteomes" id="UP000789920"/>
    </source>
</evidence>
<organism evidence="1 2">
    <name type="scientific">Racocetra persica</name>
    <dbReference type="NCBI Taxonomy" id="160502"/>
    <lineage>
        <taxon>Eukaryota</taxon>
        <taxon>Fungi</taxon>
        <taxon>Fungi incertae sedis</taxon>
        <taxon>Mucoromycota</taxon>
        <taxon>Glomeromycotina</taxon>
        <taxon>Glomeromycetes</taxon>
        <taxon>Diversisporales</taxon>
        <taxon>Gigasporaceae</taxon>
        <taxon>Racocetra</taxon>
    </lineage>
</organism>
<accession>A0ACA9RJQ8</accession>
<sequence length="60" mass="7306">NIVEDPYLFFEKELLENINLLEDHQLNKLILDLERVPILRELCYTKFLESDIEYGKFNDF</sequence>
<keyword evidence="2" id="KW-1185">Reference proteome</keyword>
<name>A0ACA9RJQ8_9GLOM</name>
<dbReference type="Proteomes" id="UP000789920">
    <property type="component" value="Unassembled WGS sequence"/>
</dbReference>
<proteinExistence type="predicted"/>
<comment type="caution">
    <text evidence="1">The sequence shown here is derived from an EMBL/GenBank/DDBJ whole genome shotgun (WGS) entry which is preliminary data.</text>
</comment>
<reference evidence="1" key="1">
    <citation type="submission" date="2021-06" db="EMBL/GenBank/DDBJ databases">
        <authorList>
            <person name="Kallberg Y."/>
            <person name="Tangrot J."/>
            <person name="Rosling A."/>
        </authorList>
    </citation>
    <scope>NUCLEOTIDE SEQUENCE</scope>
    <source>
        <strain evidence="1">MA461A</strain>
    </source>
</reference>
<gene>
    <name evidence="1" type="ORF">RPERSI_LOCUS20218</name>
</gene>
<feature type="non-terminal residue" evidence="1">
    <location>
        <position position="1"/>
    </location>
</feature>
<protein>
    <submittedName>
        <fullName evidence="1">14381_t:CDS:1</fullName>
    </submittedName>
</protein>
<dbReference type="EMBL" id="CAJVQC010056695">
    <property type="protein sequence ID" value="CAG8796744.1"/>
    <property type="molecule type" value="Genomic_DNA"/>
</dbReference>